<accession>A0ABQ6MQM6</accession>
<dbReference type="Pfam" id="PF02259">
    <property type="entry name" value="FAT"/>
    <property type="match status" value="2"/>
</dbReference>
<dbReference type="InterPro" id="IPR018936">
    <property type="entry name" value="PI3/4_kinase_CS"/>
</dbReference>
<keyword evidence="9" id="KW-0723">Serine/threonine-protein kinase</keyword>
<dbReference type="SMART" id="SM01343">
    <property type="entry name" value="FATC"/>
    <property type="match status" value="1"/>
</dbReference>
<comment type="similarity">
    <text evidence="1 9">Belongs to the PI3/PI4-kinase family.</text>
</comment>
<dbReference type="Proteomes" id="UP001165060">
    <property type="component" value="Unassembled WGS sequence"/>
</dbReference>
<dbReference type="Gene3D" id="1.10.1070.11">
    <property type="entry name" value="Phosphatidylinositol 3-/4-kinase, catalytic domain"/>
    <property type="match status" value="1"/>
</dbReference>
<dbReference type="InterPro" id="IPR014009">
    <property type="entry name" value="PIK_FAT"/>
</dbReference>
<protein>
    <recommendedName>
        <fullName evidence="9">Serine/threonine-protein kinase TOR</fullName>
        <ecNumber evidence="9">2.7.11.1</ecNumber>
    </recommendedName>
</protein>
<feature type="region of interest" description="Disordered" evidence="10">
    <location>
        <begin position="1754"/>
        <end position="1781"/>
    </location>
</feature>
<keyword evidence="5 9" id="KW-0418">Kinase</keyword>
<evidence type="ECO:0000256" key="8">
    <source>
        <dbReference type="ARBA" id="ARBA00048679"/>
    </source>
</evidence>
<feature type="compositionally biased region" description="Acidic residues" evidence="10">
    <location>
        <begin position="2588"/>
        <end position="2602"/>
    </location>
</feature>
<dbReference type="InterPro" id="IPR016024">
    <property type="entry name" value="ARM-type_fold"/>
</dbReference>
<evidence type="ECO:0000256" key="2">
    <source>
        <dbReference type="ARBA" id="ARBA00022679"/>
    </source>
</evidence>
<keyword evidence="6 9" id="KW-0067">ATP-binding</keyword>
<keyword evidence="4 9" id="KW-0547">Nucleotide-binding</keyword>
<gene>
    <name evidence="14" type="ORF">TeGR_g14412</name>
</gene>
<feature type="region of interest" description="Disordered" evidence="10">
    <location>
        <begin position="2581"/>
        <end position="2602"/>
    </location>
</feature>
<evidence type="ECO:0000256" key="3">
    <source>
        <dbReference type="ARBA" id="ARBA00022737"/>
    </source>
</evidence>
<dbReference type="Gene3D" id="1.25.10.10">
    <property type="entry name" value="Leucine-rich Repeat Variant"/>
    <property type="match status" value="3"/>
</dbReference>
<evidence type="ECO:0000256" key="4">
    <source>
        <dbReference type="ARBA" id="ARBA00022741"/>
    </source>
</evidence>
<dbReference type="EMBL" id="BRYB01000452">
    <property type="protein sequence ID" value="GMI30278.1"/>
    <property type="molecule type" value="Genomic_DNA"/>
</dbReference>
<feature type="domain" description="FATC" evidence="13">
    <location>
        <begin position="2629"/>
        <end position="2661"/>
    </location>
</feature>
<feature type="region of interest" description="Disordered" evidence="10">
    <location>
        <begin position="250"/>
        <end position="270"/>
    </location>
</feature>
<dbReference type="Pfam" id="PF00454">
    <property type="entry name" value="PI3_PI4_kinase"/>
    <property type="match status" value="1"/>
</dbReference>
<dbReference type="InterPro" id="IPR003151">
    <property type="entry name" value="PIK-rel_kinase_FAT"/>
</dbReference>
<feature type="compositionally biased region" description="Low complexity" evidence="10">
    <location>
        <begin position="1754"/>
        <end position="1772"/>
    </location>
</feature>
<feature type="region of interest" description="Disordered" evidence="10">
    <location>
        <begin position="2496"/>
        <end position="2567"/>
    </location>
</feature>
<feature type="region of interest" description="Disordered" evidence="10">
    <location>
        <begin position="305"/>
        <end position="332"/>
    </location>
</feature>
<evidence type="ECO:0000256" key="10">
    <source>
        <dbReference type="SAM" id="MobiDB-lite"/>
    </source>
</evidence>
<dbReference type="PROSITE" id="PS00916">
    <property type="entry name" value="PI3_4_KINASE_2"/>
    <property type="match status" value="1"/>
</dbReference>
<dbReference type="InterPro" id="IPR036738">
    <property type="entry name" value="FRB_sf"/>
</dbReference>
<dbReference type="InterPro" id="IPR011989">
    <property type="entry name" value="ARM-like"/>
</dbReference>
<feature type="compositionally biased region" description="Acidic residues" evidence="10">
    <location>
        <begin position="2504"/>
        <end position="2522"/>
    </location>
</feature>
<evidence type="ECO:0000259" key="12">
    <source>
        <dbReference type="PROSITE" id="PS51189"/>
    </source>
</evidence>
<dbReference type="Gene3D" id="1.20.120.150">
    <property type="entry name" value="FKBP12-rapamycin binding domain"/>
    <property type="match status" value="1"/>
</dbReference>
<dbReference type="InterPro" id="IPR024585">
    <property type="entry name" value="mTOR_dom"/>
</dbReference>
<dbReference type="Pfam" id="PF08771">
    <property type="entry name" value="FRB_dom"/>
    <property type="match status" value="1"/>
</dbReference>
<dbReference type="InterPro" id="IPR050517">
    <property type="entry name" value="DDR_Repair_Kinase"/>
</dbReference>
<dbReference type="InterPro" id="IPR000403">
    <property type="entry name" value="PI3/4_kinase_cat_dom"/>
</dbReference>
<dbReference type="SMART" id="SM01345">
    <property type="entry name" value="Rapamycin_bind"/>
    <property type="match status" value="1"/>
</dbReference>
<dbReference type="SUPFAM" id="SSF56112">
    <property type="entry name" value="Protein kinase-like (PK-like)"/>
    <property type="match status" value="1"/>
</dbReference>
<feature type="compositionally biased region" description="Low complexity" evidence="10">
    <location>
        <begin position="757"/>
        <end position="771"/>
    </location>
</feature>
<keyword evidence="2 9" id="KW-0808">Transferase</keyword>
<dbReference type="PANTHER" id="PTHR11139">
    <property type="entry name" value="ATAXIA TELANGIECTASIA MUTATED ATM -RELATED"/>
    <property type="match status" value="1"/>
</dbReference>
<comment type="caution">
    <text evidence="14">The sequence shown here is derived from an EMBL/GenBank/DDBJ whole genome shotgun (WGS) entry which is preliminary data.</text>
</comment>
<evidence type="ECO:0000313" key="14">
    <source>
        <dbReference type="EMBL" id="GMI30278.1"/>
    </source>
</evidence>
<feature type="region of interest" description="Disordered" evidence="10">
    <location>
        <begin position="723"/>
        <end position="804"/>
    </location>
</feature>
<feature type="compositionally biased region" description="Low complexity" evidence="10">
    <location>
        <begin position="305"/>
        <end position="321"/>
    </location>
</feature>
<feature type="domain" description="FAT" evidence="12">
    <location>
        <begin position="1419"/>
        <end position="2025"/>
    </location>
</feature>
<dbReference type="InterPro" id="IPR036940">
    <property type="entry name" value="PI3/4_kinase_cat_sf"/>
</dbReference>
<evidence type="ECO:0000256" key="6">
    <source>
        <dbReference type="ARBA" id="ARBA00022840"/>
    </source>
</evidence>
<dbReference type="InterPro" id="IPR003152">
    <property type="entry name" value="FATC_dom"/>
</dbReference>
<dbReference type="InterPro" id="IPR009076">
    <property type="entry name" value="FRB_dom"/>
</dbReference>
<dbReference type="InterPro" id="IPR057564">
    <property type="entry name" value="HEAT_ATR"/>
</dbReference>
<dbReference type="Pfam" id="PF23593">
    <property type="entry name" value="HEAT_ATR"/>
    <property type="match status" value="1"/>
</dbReference>
<dbReference type="Pfam" id="PF02260">
    <property type="entry name" value="FATC"/>
    <property type="match status" value="1"/>
</dbReference>
<dbReference type="InterPro" id="IPR011009">
    <property type="entry name" value="Kinase-like_dom_sf"/>
</dbReference>
<comment type="catalytic activity">
    <reaction evidence="8">
        <text>L-seryl-[protein] + ATP = O-phospho-L-seryl-[protein] + ADP + H(+)</text>
        <dbReference type="Rhea" id="RHEA:17989"/>
        <dbReference type="Rhea" id="RHEA-COMP:9863"/>
        <dbReference type="Rhea" id="RHEA-COMP:11604"/>
        <dbReference type="ChEBI" id="CHEBI:15378"/>
        <dbReference type="ChEBI" id="CHEBI:29999"/>
        <dbReference type="ChEBI" id="CHEBI:30616"/>
        <dbReference type="ChEBI" id="CHEBI:83421"/>
        <dbReference type="ChEBI" id="CHEBI:456216"/>
        <dbReference type="EC" id="2.7.11.1"/>
    </reaction>
</comment>
<name>A0ABQ6MQM6_9STRA</name>
<reference evidence="14 15" key="1">
    <citation type="journal article" date="2023" name="Commun. Biol.">
        <title>Genome analysis of Parmales, the sister group of diatoms, reveals the evolutionary specialization of diatoms from phago-mixotrophs to photoautotrophs.</title>
        <authorList>
            <person name="Ban H."/>
            <person name="Sato S."/>
            <person name="Yoshikawa S."/>
            <person name="Yamada K."/>
            <person name="Nakamura Y."/>
            <person name="Ichinomiya M."/>
            <person name="Sato N."/>
            <person name="Blanc-Mathieu R."/>
            <person name="Endo H."/>
            <person name="Kuwata A."/>
            <person name="Ogata H."/>
        </authorList>
    </citation>
    <scope>NUCLEOTIDE SEQUENCE [LARGE SCALE GENOMIC DNA]</scope>
</reference>
<dbReference type="PANTHER" id="PTHR11139:SF9">
    <property type="entry name" value="SERINE_THREONINE-PROTEIN KINASE MTOR"/>
    <property type="match status" value="1"/>
</dbReference>
<dbReference type="PROSITE" id="PS51189">
    <property type="entry name" value="FAT"/>
    <property type="match status" value="1"/>
</dbReference>
<sequence length="2661" mass="296145">MFIHQREHETRFYEESLKFAESGFASVNDTQIHGSLLVVMQLLKHPAALEESETDAKTADVLAANLRKSMLTNFQKFATCILGFRTSPSPFVQGAVIALIPVLAEFDLNSGAERTFAPFVGDCVEYLMKDCIDSASSPHKKAAYKSLGDLCYTLGSAGAIMPHLLDDIITKIFFVFVANTEEQHPDNDAALQSLGMIFKAAAVSESRKLFPQLEKLAGMAPYMFKGGLSKTLITTLEVICKIVEDLDKDMKSQSEQTKSEGATKKKAEKGGEMARGVIQSLLFNEVDKILREHANVTSFAMSSFRGMSSPVSSPSSASQRRNSAHARSNSVHHSSIFPGGNLNVGLGIISGLTSSLTNSKRAETTIPSISLDVESPSDENSELVALALETLHSFDFYTKHPGGRPLVLKTVREAVICCLDDEDRFIRKAATVTCCKILDGSLDDKELFSAIRNSASTDTVVISVLERLLMVGVADENEQIRLSVFASITPRLDPYVAQSENLNCLLDAVNDESVQVCSAAMAVIARIAKHTPNVIMPQLRKILVQLLRQLEQNEDYHVRENSVNRLRENSIILLTELIKGAQFLLKPYLDAILNPLLRQLDVDDVDAFAVAALGELSQVSPECIEPHTAILLTKISELIDEKGAAKKQTMALKALGQIVSTTGCVIVPYLSHPGLLDGIIAIIQKNDSISHELRCEATRAFGILGVADPTKLKAMHRRLLEMSQSRQSDEQHLPSSSTDYSSLGRSSEGGEGDQRDSGASTSTAVTSVTTDSVEDTDIRRLLSSNSIGHGGSHHHHNHGSTWTYNTHKQSSHLIAYHQQNMTDVAPDANGALTKGANTNLHSIFDGPMKLDDYYPAITINSLVNILRDPMLNSHHEKAVQITSRVCKFLSASHTVPMLESLVDCCVNGIMDADEDATDDMVLAHHIFELLRLLIVSVRHQIQPFLGRIIEAIDGYWYNSADLKEVTSLIESIHSVLSTDSFKNLLPELLPRMLDVISEQDDYVEVEALEKKLGVLDTLAKIGGTLGEYTRNVVPVLVRIIERNIGGTLELDREQQKCILALMHITKANESYVSQFAARIIHVLARKCVRCVDAELQKLAMGGLCCMVCRLGSKYIPYILPVKTTLLNANMAPELENEYHSLIMRVVKGKTMPAEKDLGVDDGWHVTGGCASTTEIKDTNVPSPIGEDGWTDLKAAWSVSGRTTSGDWSEWMRRFSLELLRHSPSPIIQCCKKLAEVYQPLANELLNAAFMSVWSEMNRNDSGSVFSFNDNTKDMAAALEIAIESPNIPIDILTKLLNMIEFVELHDKRLPIDIVKIGVKSRKAHAMAKSLRWREMEFSVRKDNEECIEALIAINNQLGLDDAAKGVLKCVSDGKDKREKWFSGKGGGEGGEEGGVKETVIKVKPSWQEKLGNWKEALNLSVWVNNKTPSFDADVLDHEEMDVNEAALGEDLIEATIGQMRCLSALDKNEKVLVKSNSLWLDLNGLRKSFLQQQAKVKKGTLSKEKIEKWIGEVEVLGAKAAWAMNEWDELQLYMNGGRVGAGDFNEPDDVTSFFGAVLAIKSDPPDWEKAQSCINAAREKITPLLSSMLGDFSYSRAHKCMVTVQQLSELEEIIQHKKMVEQNELIAAELSATDRKYEERKSLERLRKKWDSRLEWVPQDSSLWRQILTLRSLILKPQEDLDAWLKYEKMCRRSGELSLCHSSLKQLGVEHVLVKLDSEYIEHLGKEEAEFMEGQLNPMNSPLHKLKKFRTMSSMDSDTMGGSALGGKASAGTDERKSLSSGARIEVPEGEVNPRVMYSIFKYMWSCEHKTDALKGLEDYCKVLKTSYEGLDDGGAAKNSTRQLLGRCMLKVAKWKVGMAEQRKKSVDYDAIIKMQREAADLRPSYYKAWHSWALMNYQQIKPGGGKGGAKGGGGHNNYVVDAAKGFFSSLQLGKNRPMADILQDTLRLLTVWFNNGERDDLSEEMERGLGTVSVDTWLFVIPQLIARIHTNHPKVNGLLHRLLTNVGKHHPQALIYPVTVASKTSSEHRRVAATKVIGEMRKHANSLVDEANLVSQEIIRLAITWHEAWHEGLEEASRLFFGEKDVEGMMVILLELHAQLESANKAVLRDPSGTDSLRTTSFTHCFGRDIDEAYEWIKSFNDGGRKKEADLHQAWDLYYHIFKRVTKQLNGMDKIELQHVSPMLLNAKDLQLAVPGTYKAHADVVQIGSFDASMDVIVSKQRPRKMTIMGSDGVSYPFLLKGHEDLRQDERVMQLFGLINALLASDNRGNRSRNAMSIRTYSVMPLSNNSGVIGWVPECDTLHSLVKQYREPRSIRMNCEHELIAGLAPSYDQLPRLAKIEVFEKVREQTRGDDLAKMLFLRSQNSEVWLSRRTNYTRSVAITSIAGYILGLGDRHPNNLMVDRKSGKVVHIDFGDCWEVCQTRAKYPESIPFRLTRMMIKAMEVTGIEGSFRSDCEFVMRVLRENRDSLTAMLEAFVHDPLISWRLLAEAKEVHAGRGPETEGGEVGDIGSDDDDDDEEELERREKEREAREKERLEKEQQDKKRRASGVKGGGGGDGTRRRPSTMKMKSIANIFGGGDTLGVGFGEEDSEDEGAEDNEELNEQAVKVKLRIEEKLTGSEKEFGEAVPASVEVQVDQLIKSATDVGNLCVLFTGWCSFW</sequence>
<evidence type="ECO:0000313" key="15">
    <source>
        <dbReference type="Proteomes" id="UP001165060"/>
    </source>
</evidence>
<keyword evidence="15" id="KW-1185">Reference proteome</keyword>
<dbReference type="PROSITE" id="PS00915">
    <property type="entry name" value="PI3_4_KINASE_1"/>
    <property type="match status" value="1"/>
</dbReference>
<evidence type="ECO:0000256" key="1">
    <source>
        <dbReference type="ARBA" id="ARBA00011031"/>
    </source>
</evidence>
<feature type="compositionally biased region" description="Basic and acidic residues" evidence="10">
    <location>
        <begin position="2523"/>
        <end position="2544"/>
    </location>
</feature>
<dbReference type="EC" id="2.7.11.1" evidence="9"/>
<evidence type="ECO:0000256" key="7">
    <source>
        <dbReference type="ARBA" id="ARBA00047899"/>
    </source>
</evidence>
<dbReference type="CDD" id="cd05169">
    <property type="entry name" value="PIKKc_TOR"/>
    <property type="match status" value="1"/>
</dbReference>
<dbReference type="InterPro" id="IPR026683">
    <property type="entry name" value="TOR_cat"/>
</dbReference>
<dbReference type="Pfam" id="PF11865">
    <property type="entry name" value="mTOR_dom"/>
    <property type="match status" value="2"/>
</dbReference>
<organism evidence="14 15">
    <name type="scientific">Tetraparma gracilis</name>
    <dbReference type="NCBI Taxonomy" id="2962635"/>
    <lineage>
        <taxon>Eukaryota</taxon>
        <taxon>Sar</taxon>
        <taxon>Stramenopiles</taxon>
        <taxon>Ochrophyta</taxon>
        <taxon>Bolidophyceae</taxon>
        <taxon>Parmales</taxon>
        <taxon>Triparmaceae</taxon>
        <taxon>Tetraparma</taxon>
    </lineage>
</organism>
<dbReference type="SMART" id="SM01346">
    <property type="entry name" value="DUF3385"/>
    <property type="match status" value="1"/>
</dbReference>
<keyword evidence="3" id="KW-0677">Repeat</keyword>
<dbReference type="PROSITE" id="PS50290">
    <property type="entry name" value="PI3_4_KINASE_3"/>
    <property type="match status" value="1"/>
</dbReference>
<dbReference type="SUPFAM" id="SSF48371">
    <property type="entry name" value="ARM repeat"/>
    <property type="match status" value="1"/>
</dbReference>
<comment type="catalytic activity">
    <reaction evidence="7 9">
        <text>L-threonyl-[protein] + ATP = O-phospho-L-threonyl-[protein] + ADP + H(+)</text>
        <dbReference type="Rhea" id="RHEA:46608"/>
        <dbReference type="Rhea" id="RHEA-COMP:11060"/>
        <dbReference type="Rhea" id="RHEA-COMP:11605"/>
        <dbReference type="ChEBI" id="CHEBI:15378"/>
        <dbReference type="ChEBI" id="CHEBI:30013"/>
        <dbReference type="ChEBI" id="CHEBI:30616"/>
        <dbReference type="ChEBI" id="CHEBI:61977"/>
        <dbReference type="ChEBI" id="CHEBI:456216"/>
        <dbReference type="EC" id="2.7.11.1"/>
    </reaction>
</comment>
<dbReference type="SUPFAM" id="SSF47212">
    <property type="entry name" value="FKBP12-rapamycin-binding domain of FKBP-rapamycin-associated protein (FRAP)"/>
    <property type="match status" value="1"/>
</dbReference>
<evidence type="ECO:0000256" key="5">
    <source>
        <dbReference type="ARBA" id="ARBA00022777"/>
    </source>
</evidence>
<evidence type="ECO:0000259" key="13">
    <source>
        <dbReference type="PROSITE" id="PS51190"/>
    </source>
</evidence>
<dbReference type="SMART" id="SM00146">
    <property type="entry name" value="PI3Kc"/>
    <property type="match status" value="1"/>
</dbReference>
<evidence type="ECO:0000256" key="9">
    <source>
        <dbReference type="RuleBase" id="RU364109"/>
    </source>
</evidence>
<dbReference type="PROSITE" id="PS51190">
    <property type="entry name" value="FATC"/>
    <property type="match status" value="1"/>
</dbReference>
<proteinExistence type="inferred from homology"/>
<evidence type="ECO:0000259" key="11">
    <source>
        <dbReference type="PROSITE" id="PS50290"/>
    </source>
</evidence>
<feature type="domain" description="PI3K/PI4K catalytic" evidence="11">
    <location>
        <begin position="2211"/>
        <end position="2537"/>
    </location>
</feature>